<evidence type="ECO:0000313" key="2">
    <source>
        <dbReference type="EMBL" id="MBB5180032.1"/>
    </source>
</evidence>
<reference evidence="2 3" key="1">
    <citation type="submission" date="2020-08" db="EMBL/GenBank/DDBJ databases">
        <title>Genomic Encyclopedia of Type Strains, Phase IV (KMG-IV): sequencing the most valuable type-strain genomes for metagenomic binning, comparative biology and taxonomic classification.</title>
        <authorList>
            <person name="Goeker M."/>
        </authorList>
    </citation>
    <scope>NUCLEOTIDE SEQUENCE [LARGE SCALE GENOMIC DNA]</scope>
    <source>
        <strain evidence="2 3">DSM 15895</strain>
    </source>
</reference>
<feature type="transmembrane region" description="Helical" evidence="1">
    <location>
        <begin position="7"/>
        <end position="27"/>
    </location>
</feature>
<comment type="caution">
    <text evidence="2">The sequence shown here is derived from an EMBL/GenBank/DDBJ whole genome shotgun (WGS) entry which is preliminary data.</text>
</comment>
<keyword evidence="1" id="KW-0812">Transmembrane</keyword>
<name>A0A7W8CTQ8_9BACL</name>
<dbReference type="Proteomes" id="UP000525923">
    <property type="component" value="Unassembled WGS sequence"/>
</dbReference>
<keyword evidence="3" id="KW-1185">Reference proteome</keyword>
<organism evidence="2 3">
    <name type="scientific">Planococcus koreensis</name>
    <dbReference type="NCBI Taxonomy" id="112331"/>
    <lineage>
        <taxon>Bacteria</taxon>
        <taxon>Bacillati</taxon>
        <taxon>Bacillota</taxon>
        <taxon>Bacilli</taxon>
        <taxon>Bacillales</taxon>
        <taxon>Caryophanaceae</taxon>
        <taxon>Planococcus</taxon>
    </lineage>
</organism>
<dbReference type="AlphaFoldDB" id="A0A7W8CTQ8"/>
<dbReference type="EMBL" id="JACHHE010000003">
    <property type="protein sequence ID" value="MBB5180032.1"/>
    <property type="molecule type" value="Genomic_DNA"/>
</dbReference>
<protein>
    <submittedName>
        <fullName evidence="2">Uncharacterized protein</fullName>
    </submittedName>
</protein>
<keyword evidence="1" id="KW-1133">Transmembrane helix</keyword>
<evidence type="ECO:0000313" key="3">
    <source>
        <dbReference type="Proteomes" id="UP000525923"/>
    </source>
</evidence>
<evidence type="ECO:0000256" key="1">
    <source>
        <dbReference type="SAM" id="Phobius"/>
    </source>
</evidence>
<accession>A0A7W8CTQ8</accession>
<sequence>MSRKASFYILGILMIAVLLAIISWVGYGPIE</sequence>
<keyword evidence="1" id="KW-0472">Membrane</keyword>
<gene>
    <name evidence="2" type="ORF">HNQ44_001456</name>
</gene>
<proteinExistence type="predicted"/>